<reference evidence="1 2" key="1">
    <citation type="submission" date="2013-11" db="EMBL/GenBank/DDBJ databases">
        <title>Genome sequencing of Stegodyphus mimosarum.</title>
        <authorList>
            <person name="Bechsgaard J."/>
        </authorList>
    </citation>
    <scope>NUCLEOTIDE SEQUENCE [LARGE SCALE GENOMIC DNA]</scope>
</reference>
<feature type="non-terminal residue" evidence="1">
    <location>
        <position position="152"/>
    </location>
</feature>
<keyword evidence="2" id="KW-1185">Reference proteome</keyword>
<dbReference type="Proteomes" id="UP000054359">
    <property type="component" value="Unassembled WGS sequence"/>
</dbReference>
<dbReference type="AlphaFoldDB" id="A0A087TUV0"/>
<dbReference type="OMA" id="NIHRTWC"/>
<dbReference type="EMBL" id="KK116828">
    <property type="protein sequence ID" value="KFM68889.1"/>
    <property type="molecule type" value="Genomic_DNA"/>
</dbReference>
<dbReference type="STRING" id="407821.A0A087TUV0"/>
<gene>
    <name evidence="1" type="ORF">X975_11624</name>
</gene>
<sequence length="152" mass="17039">MSPAEAIAHHKNLVITDGVELLSDSSLNPPTGWVYNIHRTWCERKFGTATRSNNFFSIAEEKIKQLSEDGYITALNEDPFYIVIVFPIMQRIQQNISVQDGLFIDTSAFCDQTCSCITAILVATKARAFHIGIIIHEKQAIQNYSSAFQVIS</sequence>
<evidence type="ECO:0000313" key="2">
    <source>
        <dbReference type="Proteomes" id="UP000054359"/>
    </source>
</evidence>
<name>A0A087TUV0_STEMI</name>
<protein>
    <submittedName>
        <fullName evidence="1">Uncharacterized protein</fullName>
    </submittedName>
</protein>
<accession>A0A087TUV0</accession>
<evidence type="ECO:0000313" key="1">
    <source>
        <dbReference type="EMBL" id="KFM68889.1"/>
    </source>
</evidence>
<organism evidence="1 2">
    <name type="scientific">Stegodyphus mimosarum</name>
    <name type="common">African social velvet spider</name>
    <dbReference type="NCBI Taxonomy" id="407821"/>
    <lineage>
        <taxon>Eukaryota</taxon>
        <taxon>Metazoa</taxon>
        <taxon>Ecdysozoa</taxon>
        <taxon>Arthropoda</taxon>
        <taxon>Chelicerata</taxon>
        <taxon>Arachnida</taxon>
        <taxon>Araneae</taxon>
        <taxon>Araneomorphae</taxon>
        <taxon>Entelegynae</taxon>
        <taxon>Eresoidea</taxon>
        <taxon>Eresidae</taxon>
        <taxon>Stegodyphus</taxon>
    </lineage>
</organism>
<proteinExistence type="predicted"/>